<protein>
    <submittedName>
        <fullName evidence="1">Uncharacterized protein</fullName>
    </submittedName>
</protein>
<organism evidence="1 2">
    <name type="scientific">Trifolium pratense</name>
    <name type="common">Red clover</name>
    <dbReference type="NCBI Taxonomy" id="57577"/>
    <lineage>
        <taxon>Eukaryota</taxon>
        <taxon>Viridiplantae</taxon>
        <taxon>Streptophyta</taxon>
        <taxon>Embryophyta</taxon>
        <taxon>Tracheophyta</taxon>
        <taxon>Spermatophyta</taxon>
        <taxon>Magnoliopsida</taxon>
        <taxon>eudicotyledons</taxon>
        <taxon>Gunneridae</taxon>
        <taxon>Pentapetalae</taxon>
        <taxon>rosids</taxon>
        <taxon>fabids</taxon>
        <taxon>Fabales</taxon>
        <taxon>Fabaceae</taxon>
        <taxon>Papilionoideae</taxon>
        <taxon>50 kb inversion clade</taxon>
        <taxon>NPAAA clade</taxon>
        <taxon>Hologalegina</taxon>
        <taxon>IRL clade</taxon>
        <taxon>Trifolieae</taxon>
        <taxon>Trifolium</taxon>
    </lineage>
</organism>
<name>A0ACB0LD29_TRIPR</name>
<accession>A0ACB0LD29</accession>
<dbReference type="Proteomes" id="UP001177021">
    <property type="component" value="Unassembled WGS sequence"/>
</dbReference>
<sequence length="485" mass="55312">MTLILCPCKSHSISFPNDFTKKFNNKPHTNHIKLTPMLHFTNLNPTHVAFCSRNEKFETFSENKLSEFENEKVELLNKPSFVPFRNGSSSEQEEEVLKPFLKFFKGSDSLEVEKDNGVLEVSEKSDDMNEEEGNKVNGICEYYEPKPGDFVVGVVVGGNENKLSVNVGAELEGTMLNKEVLPLYSREMEYLFCDEEKNGENFVVQGRMGILRNDDTINDMMVKGKDSVVEIGTLLFAEVLGRTLTGRPLLSCRRLFRRIAWHRLRQIKQLNEPIMVRITEWNTKGLLTRIEGLRAFLPKAELVKRINSFTDLKENVGRCIRVQIKEADEMKNNVILSEKEAWEKLYLREGTLLEGTVKNILPYGAQIRIGESNRSGLLHASNITRAEITSVSDILSVDEKVKVLVVKSAFPDKISLSIADLESEPGLFLSNKERVFLEADMMAKKYKEKLPPAFITKGSKSLSKSTLPFENEALYANWNWFMFEK</sequence>
<comment type="caution">
    <text evidence="1">The sequence shown here is derived from an EMBL/GenBank/DDBJ whole genome shotgun (WGS) entry which is preliminary data.</text>
</comment>
<gene>
    <name evidence="1" type="ORF">MILVUS5_LOCUS31226</name>
</gene>
<evidence type="ECO:0000313" key="2">
    <source>
        <dbReference type="Proteomes" id="UP001177021"/>
    </source>
</evidence>
<evidence type="ECO:0000313" key="1">
    <source>
        <dbReference type="EMBL" id="CAJ2666432.1"/>
    </source>
</evidence>
<dbReference type="EMBL" id="CASHSV030000513">
    <property type="protein sequence ID" value="CAJ2666432.1"/>
    <property type="molecule type" value="Genomic_DNA"/>
</dbReference>
<keyword evidence="2" id="KW-1185">Reference proteome</keyword>
<proteinExistence type="predicted"/>
<reference evidence="1" key="1">
    <citation type="submission" date="2023-10" db="EMBL/GenBank/DDBJ databases">
        <authorList>
            <person name="Rodriguez Cubillos JULIANA M."/>
            <person name="De Vega J."/>
        </authorList>
    </citation>
    <scope>NUCLEOTIDE SEQUENCE</scope>
</reference>